<dbReference type="AlphaFoldDB" id="A0A023G3X6"/>
<evidence type="ECO:0000313" key="1">
    <source>
        <dbReference type="EMBL" id="JAC27578.1"/>
    </source>
</evidence>
<name>A0A023G3X6_AMBTT</name>
<proteinExistence type="evidence at transcript level"/>
<accession>A0A023G3X6</accession>
<dbReference type="EMBL" id="GBBM01007840">
    <property type="protein sequence ID" value="JAC27578.1"/>
    <property type="molecule type" value="mRNA"/>
</dbReference>
<sequence length="97" mass="11280">MHVVLEISCLKWAFCLHVPSFVLWFQRYFCALRGNTEMVNKEDCFSGQGSCWIATTSLYIIFAIHVKTSPLRARSHAQVRLHQNLWCIFASQQSPFK</sequence>
<organism evidence="1">
    <name type="scientific">Amblyomma triste</name>
    <name type="common">Neotropical tick</name>
    <dbReference type="NCBI Taxonomy" id="251400"/>
    <lineage>
        <taxon>Eukaryota</taxon>
        <taxon>Metazoa</taxon>
        <taxon>Ecdysozoa</taxon>
        <taxon>Arthropoda</taxon>
        <taxon>Chelicerata</taxon>
        <taxon>Arachnida</taxon>
        <taxon>Acari</taxon>
        <taxon>Parasitiformes</taxon>
        <taxon>Ixodida</taxon>
        <taxon>Ixodoidea</taxon>
        <taxon>Ixodidae</taxon>
        <taxon>Amblyomminae</taxon>
        <taxon>Amblyomma</taxon>
    </lineage>
</organism>
<reference evidence="1" key="1">
    <citation type="submission" date="2014-03" db="EMBL/GenBank/DDBJ databases">
        <title>The sialotranscriptome of Amblyomma triste, Amblyomma parvum and Amblyomma cajennense ticks, uncovered by 454-based RNA-seq.</title>
        <authorList>
            <person name="Garcia G.R."/>
            <person name="Gardinassi L.G."/>
            <person name="Ribeiro J.M."/>
            <person name="Anatriello E."/>
            <person name="Ferreira B.R."/>
            <person name="Moreira H.N."/>
            <person name="Mafra C."/>
            <person name="Olegario M.M."/>
            <person name="Szabo P.J."/>
            <person name="Miranda-Santos I.K."/>
            <person name="Maruyama S.R."/>
        </authorList>
    </citation>
    <scope>NUCLEOTIDE SEQUENCE</scope>
    <source>
        <strain evidence="1">Mato Grasso do Sul</strain>
        <tissue evidence="1">Salivary glands</tissue>
    </source>
</reference>
<protein>
    <submittedName>
        <fullName evidence="1">Uncharacterized protein</fullName>
    </submittedName>
</protein>